<dbReference type="Proteomes" id="UP000245207">
    <property type="component" value="Unassembled WGS sequence"/>
</dbReference>
<dbReference type="AlphaFoldDB" id="A0A2U1L079"/>
<dbReference type="GO" id="GO:0003964">
    <property type="term" value="F:RNA-directed DNA polymerase activity"/>
    <property type="evidence" value="ECO:0007669"/>
    <property type="project" value="UniProtKB-KW"/>
</dbReference>
<comment type="caution">
    <text evidence="1">The sequence shown here is derived from an EMBL/GenBank/DDBJ whole genome shotgun (WGS) entry which is preliminary data.</text>
</comment>
<keyword evidence="1" id="KW-0808">Transferase</keyword>
<gene>
    <name evidence="1" type="ORF">CTI12_AA545210</name>
</gene>
<evidence type="ECO:0000313" key="2">
    <source>
        <dbReference type="Proteomes" id="UP000245207"/>
    </source>
</evidence>
<evidence type="ECO:0000313" key="1">
    <source>
        <dbReference type="EMBL" id="PWA42406.1"/>
    </source>
</evidence>
<proteinExistence type="predicted"/>
<dbReference type="OrthoDB" id="696485at2759"/>
<sequence length="133" mass="15544">MSGVFFFNGDGRAYNLVSRGIVLDSNICPMCSSSLETVEHVFANCVELRGIWSNINRWWNVHTPSSVSVDSLINWPDHSKLSVMQQKYFDAVICTAFWVLWNFRNFFIFDSVKPRKSNIFDDIVSRSFYWLRN</sequence>
<name>A0A2U1L079_ARTAN</name>
<reference evidence="1 2" key="1">
    <citation type="journal article" date="2018" name="Mol. Plant">
        <title>The genome of Artemisia annua provides insight into the evolution of Asteraceae family and artemisinin biosynthesis.</title>
        <authorList>
            <person name="Shen Q."/>
            <person name="Zhang L."/>
            <person name="Liao Z."/>
            <person name="Wang S."/>
            <person name="Yan T."/>
            <person name="Shi P."/>
            <person name="Liu M."/>
            <person name="Fu X."/>
            <person name="Pan Q."/>
            <person name="Wang Y."/>
            <person name="Lv Z."/>
            <person name="Lu X."/>
            <person name="Zhang F."/>
            <person name="Jiang W."/>
            <person name="Ma Y."/>
            <person name="Chen M."/>
            <person name="Hao X."/>
            <person name="Li L."/>
            <person name="Tang Y."/>
            <person name="Lv G."/>
            <person name="Zhou Y."/>
            <person name="Sun X."/>
            <person name="Brodelius P.E."/>
            <person name="Rose J.K.C."/>
            <person name="Tang K."/>
        </authorList>
    </citation>
    <scope>NUCLEOTIDE SEQUENCE [LARGE SCALE GENOMIC DNA]</scope>
    <source>
        <strain evidence="2">cv. Huhao1</strain>
        <tissue evidence="1">Leaf</tissue>
    </source>
</reference>
<protein>
    <submittedName>
        <fullName evidence="1">RNA-directed DNA polymerase, eukaryota, Reverse transcriptase zinc-binding domain protein</fullName>
    </submittedName>
</protein>
<keyword evidence="2" id="KW-1185">Reference proteome</keyword>
<dbReference type="EMBL" id="PKPP01012430">
    <property type="protein sequence ID" value="PWA42406.1"/>
    <property type="molecule type" value="Genomic_DNA"/>
</dbReference>
<keyword evidence="1" id="KW-0695">RNA-directed DNA polymerase</keyword>
<accession>A0A2U1L079</accession>
<keyword evidence="1" id="KW-0548">Nucleotidyltransferase</keyword>
<organism evidence="1 2">
    <name type="scientific">Artemisia annua</name>
    <name type="common">Sweet wormwood</name>
    <dbReference type="NCBI Taxonomy" id="35608"/>
    <lineage>
        <taxon>Eukaryota</taxon>
        <taxon>Viridiplantae</taxon>
        <taxon>Streptophyta</taxon>
        <taxon>Embryophyta</taxon>
        <taxon>Tracheophyta</taxon>
        <taxon>Spermatophyta</taxon>
        <taxon>Magnoliopsida</taxon>
        <taxon>eudicotyledons</taxon>
        <taxon>Gunneridae</taxon>
        <taxon>Pentapetalae</taxon>
        <taxon>asterids</taxon>
        <taxon>campanulids</taxon>
        <taxon>Asterales</taxon>
        <taxon>Asteraceae</taxon>
        <taxon>Asteroideae</taxon>
        <taxon>Anthemideae</taxon>
        <taxon>Artemisiinae</taxon>
        <taxon>Artemisia</taxon>
    </lineage>
</organism>